<evidence type="ECO:0000256" key="2">
    <source>
        <dbReference type="ARBA" id="ARBA00022448"/>
    </source>
</evidence>
<dbReference type="RefSeq" id="WP_271427218.1">
    <property type="nucleotide sequence ID" value="NZ_JAQIPB010000002.1"/>
</dbReference>
<organism evidence="5 6">
    <name type="scientific">Xenophilus arseniciresistens</name>
    <dbReference type="NCBI Taxonomy" id="1283306"/>
    <lineage>
        <taxon>Bacteria</taxon>
        <taxon>Pseudomonadati</taxon>
        <taxon>Pseudomonadota</taxon>
        <taxon>Betaproteobacteria</taxon>
        <taxon>Burkholderiales</taxon>
        <taxon>Comamonadaceae</taxon>
        <taxon>Xenophilus</taxon>
    </lineage>
</organism>
<dbReference type="PANTHER" id="PTHR33376">
    <property type="match status" value="1"/>
</dbReference>
<dbReference type="Gene3D" id="3.40.190.170">
    <property type="entry name" value="Bacterial extracellular solute-binding protein, family 7"/>
    <property type="match status" value="1"/>
</dbReference>
<keyword evidence="6" id="KW-1185">Reference proteome</keyword>
<dbReference type="PANTHER" id="PTHR33376:SF7">
    <property type="entry name" value="C4-DICARBOXYLATE-BINDING PROTEIN DCTB"/>
    <property type="match status" value="1"/>
</dbReference>
<evidence type="ECO:0000256" key="3">
    <source>
        <dbReference type="ARBA" id="ARBA00022729"/>
    </source>
</evidence>
<comment type="caution">
    <text evidence="5">The sequence shown here is derived from an EMBL/GenBank/DDBJ whole genome shotgun (WGS) entry which is preliminary data.</text>
</comment>
<comment type="similarity">
    <text evidence="1">Belongs to the bacterial solute-binding protein 7 family.</text>
</comment>
<dbReference type="EMBL" id="JAQIPB010000002">
    <property type="protein sequence ID" value="MDA7415976.1"/>
    <property type="molecule type" value="Genomic_DNA"/>
</dbReference>
<dbReference type="Proteomes" id="UP001212602">
    <property type="component" value="Unassembled WGS sequence"/>
</dbReference>
<reference evidence="5" key="1">
    <citation type="submission" date="2023-01" db="EMBL/GenBank/DDBJ databases">
        <title>Xenophilus mangrovi sp. nov., isolated from soil of Mangrove nature reserve.</title>
        <authorList>
            <person name="Xu S."/>
            <person name="Liu Z."/>
            <person name="Xu Y."/>
        </authorList>
    </citation>
    <scope>NUCLEOTIDE SEQUENCE</scope>
    <source>
        <strain evidence="5">YW8</strain>
    </source>
</reference>
<protein>
    <submittedName>
        <fullName evidence="5">TRAP transporter substrate-binding protein DctP</fullName>
    </submittedName>
</protein>
<proteinExistence type="inferred from homology"/>
<dbReference type="InterPro" id="IPR018389">
    <property type="entry name" value="DctP_fam"/>
</dbReference>
<dbReference type="NCBIfam" id="NF037995">
    <property type="entry name" value="TRAP_S1"/>
    <property type="match status" value="1"/>
</dbReference>
<sequence>MRWFQPFKTSVAAAALLSAAALLGGGAAQAQSTSLRYAVGFPTGAAPESARLYADAVKKYSNNTLNVRVFDLSLLNLAEMSGGLKQGVADIGYVLTPYFPAEFPHLNMATELSMLLALRDDPSGKGGLAYGGAMAEFMFQHCKECEADFAKQNQLYTSTGGSSNYMLLCNKPMRTQADLKGARLRAGGAAWARWAREMGATPASMSGNEVFEALHQKVVDCAIISAPELSGLNLKDAVTHITTDVPGGAFSGATSNVNLDAWRKLNEVQRSALLRAGTVLGAEVSMRYLKYGQRDLERAKAKGTQITQADPALVQASRKAIEADIQTIAASYTKQHNVKRADEIVATMRRLVDRWMPLVQNVENAEQLADLYWREVYSKVDVKTYGGPARK</sequence>
<keyword evidence="3 4" id="KW-0732">Signal</keyword>
<evidence type="ECO:0000313" key="5">
    <source>
        <dbReference type="EMBL" id="MDA7415976.1"/>
    </source>
</evidence>
<evidence type="ECO:0000256" key="1">
    <source>
        <dbReference type="ARBA" id="ARBA00009023"/>
    </source>
</evidence>
<dbReference type="Pfam" id="PF03480">
    <property type="entry name" value="DctP"/>
    <property type="match status" value="1"/>
</dbReference>
<accession>A0AAE3N7V9</accession>
<feature type="chain" id="PRO_5042291546" evidence="4">
    <location>
        <begin position="31"/>
        <end position="391"/>
    </location>
</feature>
<name>A0AAE3N7V9_9BURK</name>
<dbReference type="AlphaFoldDB" id="A0AAE3N7V9"/>
<feature type="signal peptide" evidence="4">
    <location>
        <begin position="1"/>
        <end position="30"/>
    </location>
</feature>
<keyword evidence="2" id="KW-0813">Transport</keyword>
<dbReference type="InterPro" id="IPR038404">
    <property type="entry name" value="TRAP_DctP_sf"/>
</dbReference>
<dbReference type="GO" id="GO:0055085">
    <property type="term" value="P:transmembrane transport"/>
    <property type="evidence" value="ECO:0007669"/>
    <property type="project" value="InterPro"/>
</dbReference>
<evidence type="ECO:0000313" key="6">
    <source>
        <dbReference type="Proteomes" id="UP001212602"/>
    </source>
</evidence>
<evidence type="ECO:0000256" key="4">
    <source>
        <dbReference type="SAM" id="SignalP"/>
    </source>
</evidence>
<gene>
    <name evidence="5" type="primary">dctP</name>
    <name evidence="5" type="ORF">PGB34_06320</name>
</gene>